<organism evidence="2 3">
    <name type="scientific">Clunio marinus</name>
    <dbReference type="NCBI Taxonomy" id="568069"/>
    <lineage>
        <taxon>Eukaryota</taxon>
        <taxon>Metazoa</taxon>
        <taxon>Ecdysozoa</taxon>
        <taxon>Arthropoda</taxon>
        <taxon>Hexapoda</taxon>
        <taxon>Insecta</taxon>
        <taxon>Pterygota</taxon>
        <taxon>Neoptera</taxon>
        <taxon>Endopterygota</taxon>
        <taxon>Diptera</taxon>
        <taxon>Nematocera</taxon>
        <taxon>Chironomoidea</taxon>
        <taxon>Chironomidae</taxon>
        <taxon>Clunio</taxon>
    </lineage>
</organism>
<dbReference type="Proteomes" id="UP000183832">
    <property type="component" value="Unassembled WGS sequence"/>
</dbReference>
<feature type="region of interest" description="Disordered" evidence="1">
    <location>
        <begin position="57"/>
        <end position="94"/>
    </location>
</feature>
<feature type="compositionally biased region" description="Basic and acidic residues" evidence="1">
    <location>
        <begin position="63"/>
        <end position="73"/>
    </location>
</feature>
<evidence type="ECO:0000313" key="2">
    <source>
        <dbReference type="EMBL" id="CRK92033.1"/>
    </source>
</evidence>
<feature type="compositionally biased region" description="Basic and acidic residues" evidence="1">
    <location>
        <begin position="82"/>
        <end position="94"/>
    </location>
</feature>
<protein>
    <submittedName>
        <fullName evidence="2">CLUMA_CG005613, isoform A</fullName>
    </submittedName>
</protein>
<sequence>MNYKTPVKSATLGEERKVIKLAIIYYQSCDDIVGKWRPVTSLPHLLTIESPAVAVKRSTHNVQSEKSDSEKNGNHLGQNETNELKLIKGRTADE</sequence>
<evidence type="ECO:0000256" key="1">
    <source>
        <dbReference type="SAM" id="MobiDB-lite"/>
    </source>
</evidence>
<dbReference type="AlphaFoldDB" id="A0A1J1I0Y6"/>
<accession>A0A1J1I0Y6</accession>
<gene>
    <name evidence="2" type="ORF">CLUMA_CG005613</name>
</gene>
<evidence type="ECO:0000313" key="3">
    <source>
        <dbReference type="Proteomes" id="UP000183832"/>
    </source>
</evidence>
<reference evidence="2 3" key="1">
    <citation type="submission" date="2015-04" db="EMBL/GenBank/DDBJ databases">
        <authorList>
            <person name="Syromyatnikov M.Y."/>
            <person name="Popov V.N."/>
        </authorList>
    </citation>
    <scope>NUCLEOTIDE SEQUENCE [LARGE SCALE GENOMIC DNA]</scope>
</reference>
<proteinExistence type="predicted"/>
<dbReference type="EMBL" id="CVRI01000022">
    <property type="protein sequence ID" value="CRK92033.1"/>
    <property type="molecule type" value="Genomic_DNA"/>
</dbReference>
<name>A0A1J1I0Y6_9DIPT</name>
<keyword evidence="3" id="KW-1185">Reference proteome</keyword>